<dbReference type="Proteomes" id="UP000005446">
    <property type="component" value="Unassembled WGS sequence"/>
</dbReference>
<evidence type="ECO:0000313" key="4">
    <source>
        <dbReference type="Proteomes" id="UP000005446"/>
    </source>
</evidence>
<dbReference type="EMBL" id="AGUE01000007">
    <property type="protein sequence ID" value="EHL03468.1"/>
    <property type="molecule type" value="Genomic_DNA"/>
</dbReference>
<dbReference type="SUPFAM" id="SSF75304">
    <property type="entry name" value="Amidase signature (AS) enzymes"/>
    <property type="match status" value="1"/>
</dbReference>
<dbReference type="InterPro" id="IPR023631">
    <property type="entry name" value="Amidase_dom"/>
</dbReference>
<evidence type="ECO:0000259" key="2">
    <source>
        <dbReference type="Pfam" id="PF01425"/>
    </source>
</evidence>
<dbReference type="InParanoid" id="H0EDA5"/>
<feature type="signal peptide" evidence="1">
    <location>
        <begin position="1"/>
        <end position="16"/>
    </location>
</feature>
<evidence type="ECO:0000313" key="3">
    <source>
        <dbReference type="EMBL" id="EHL03468.1"/>
    </source>
</evidence>
<protein>
    <submittedName>
        <fullName evidence="3">Putative amidase</fullName>
    </submittedName>
</protein>
<keyword evidence="4" id="KW-1185">Reference proteome</keyword>
<accession>H0EDA5</accession>
<feature type="chain" id="PRO_5003531431" evidence="1">
    <location>
        <begin position="17"/>
        <end position="406"/>
    </location>
</feature>
<dbReference type="OrthoDB" id="566138at2759"/>
<dbReference type="Gene3D" id="3.90.1300.10">
    <property type="entry name" value="Amidase signature (AS) domain"/>
    <property type="match status" value="1"/>
</dbReference>
<dbReference type="InterPro" id="IPR036928">
    <property type="entry name" value="AS_sf"/>
</dbReference>
<evidence type="ECO:0000256" key="1">
    <source>
        <dbReference type="SAM" id="SignalP"/>
    </source>
</evidence>
<proteinExistence type="predicted"/>
<keyword evidence="1" id="KW-0732">Signal</keyword>
<dbReference type="PANTHER" id="PTHR42678">
    <property type="entry name" value="AMIDASE"/>
    <property type="match status" value="1"/>
</dbReference>
<sequence length="406" mass="43503">MLVALFALCWLPQSLGLPYANFPKSAIHASYPDLLDASAEELVEGLERRRWNSVDLTKLLIDYEAYILRIKEVNPTLNVVNDINPIALSIAADLDAERASGKVRSSYALVGATIPRDSTVAKKLRDAGVILLGKANMSQWAYFRSFNTSSGWSAYGGQVTGAYYPDMDPSGSSSGSSVGSSIGLAWASLGTETSGSIVSPASANNVVGIKPTVGLTSRSLVIPISERQDTVGPMARSVTDAAMLLSIIAGKDPDDNYTLAQPFDSPPDYSKGLKLSSLKGARIGIARNAIGTLGVVDSSAKPILDAFEKAIRVMKKAGAIIIDNANYTAQQEQIDDQDRVLLTVLGADLVILQLNIILRETHSYGRRLLPGRNSQILNFGKPIRKDFVGAERAGLQALWHGSTLMH</sequence>
<dbReference type="Pfam" id="PF01425">
    <property type="entry name" value="Amidase"/>
    <property type="match status" value="1"/>
</dbReference>
<comment type="caution">
    <text evidence="3">The sequence shown here is derived from an EMBL/GenBank/DDBJ whole genome shotgun (WGS) entry which is preliminary data.</text>
</comment>
<feature type="domain" description="Amidase" evidence="2">
    <location>
        <begin position="106"/>
        <end position="323"/>
    </location>
</feature>
<dbReference type="HOGENOM" id="CLU_678022_0_0_1"/>
<name>H0EDA5_GLAL7</name>
<reference evidence="3 4" key="1">
    <citation type="journal article" date="2012" name="Eukaryot. Cell">
        <title>Genome sequence of the fungus Glarea lozoyensis: the first genome sequence of a species from the Helotiaceae family.</title>
        <authorList>
            <person name="Youssar L."/>
            <person name="Gruening B.A."/>
            <person name="Erxleben A."/>
            <person name="Guenther S."/>
            <person name="Huettel W."/>
        </authorList>
    </citation>
    <scope>NUCLEOTIDE SEQUENCE [LARGE SCALE GENOMIC DNA]</scope>
    <source>
        <strain evidence="4">ATCC 74030 / MF5533</strain>
    </source>
</reference>
<gene>
    <name evidence="3" type="ORF">M7I_0410</name>
</gene>
<dbReference type="AlphaFoldDB" id="H0EDA5"/>
<dbReference type="PANTHER" id="PTHR42678:SF34">
    <property type="entry name" value="OS04G0183300 PROTEIN"/>
    <property type="match status" value="1"/>
</dbReference>
<organism evidence="3 4">
    <name type="scientific">Glarea lozoyensis (strain ATCC 74030 / MF5533)</name>
    <dbReference type="NCBI Taxonomy" id="1104152"/>
    <lineage>
        <taxon>Eukaryota</taxon>
        <taxon>Fungi</taxon>
        <taxon>Dikarya</taxon>
        <taxon>Ascomycota</taxon>
        <taxon>Pezizomycotina</taxon>
        <taxon>Leotiomycetes</taxon>
        <taxon>Helotiales</taxon>
        <taxon>Helotiaceae</taxon>
        <taxon>Glarea</taxon>
    </lineage>
</organism>